<proteinExistence type="predicted"/>
<dbReference type="InterPro" id="IPR036465">
    <property type="entry name" value="vWFA_dom_sf"/>
</dbReference>
<dbReference type="AlphaFoldDB" id="A0A927ZUM8"/>
<dbReference type="EMBL" id="SVBY01000031">
    <property type="protein sequence ID" value="MBE6092645.1"/>
    <property type="molecule type" value="Genomic_DNA"/>
</dbReference>
<sequence>MMTYQSLSNQRQKRALNIVWAAAGQYGIWPDFLAFCQNGEPDIYLNSIVGLVYRHYDSEMLMRYIREQLNKSLFAELFTELFWLGLENAVYEKEISCRPALKDLRYRHAKRFLVEDASVDISLQQLMLRQELAHTLKCNRCREILGDPVAIINPWDKRLYQALAFTGNMNTAELIAAMENIIRSFFRFHWHNKPREVIHFTSHAFLLNLLKKILPFHQGYREEQIQQLTFIASAADKGNSLKTIFNRQDKIPTDKELSACYGRSLFSQDRLAEITSRYCQGIHRQVCLWFSAEKGAVRKENTAYFHQHHARFTTELHVLTNRLQNALLLGRQAVQLPARTGRLTADRVWRGLILHDGRVFSAIEPAKREDISVMLLLDGSASRQGRQSIIASQAYLLTEALRQVGIPLSVVSFFSQDGCTVLKRLKAFQEKSAQGIFAYKTQGWNRDGLALRALPELWRDMYGQKLLFILTDADPSDERSIPAQGIALEKFYGGEPACKDTKEAVKELRQQGIQIMALVNSVVATELVTKAAQHIYGEDYIILQNLSNMAQKVGDVLEQAIFYGHNQKM</sequence>
<dbReference type="PANTHER" id="PTHR41248:SF1">
    <property type="entry name" value="NORD PROTEIN"/>
    <property type="match status" value="1"/>
</dbReference>
<protein>
    <recommendedName>
        <fullName evidence="3">VWFA domain-containing protein</fullName>
    </recommendedName>
</protein>
<evidence type="ECO:0000313" key="1">
    <source>
        <dbReference type="EMBL" id="MBE6092645.1"/>
    </source>
</evidence>
<gene>
    <name evidence="1" type="ORF">E7201_05700</name>
</gene>
<reference evidence="1" key="1">
    <citation type="submission" date="2019-04" db="EMBL/GenBank/DDBJ databases">
        <title>Evolution of Biomass-Degrading Anaerobic Consortia Revealed by Metagenomics.</title>
        <authorList>
            <person name="Peng X."/>
        </authorList>
    </citation>
    <scope>NUCLEOTIDE SEQUENCE</scope>
    <source>
        <strain evidence="1">SIG240</strain>
    </source>
</reference>
<dbReference type="Proteomes" id="UP000761380">
    <property type="component" value="Unassembled WGS sequence"/>
</dbReference>
<evidence type="ECO:0008006" key="3">
    <source>
        <dbReference type="Google" id="ProtNLM"/>
    </source>
</evidence>
<evidence type="ECO:0000313" key="2">
    <source>
        <dbReference type="Proteomes" id="UP000761380"/>
    </source>
</evidence>
<dbReference type="InterPro" id="IPR051928">
    <property type="entry name" value="NorD/CobT"/>
</dbReference>
<organism evidence="1 2">
    <name type="scientific">Selenomonas ruminantium</name>
    <dbReference type="NCBI Taxonomy" id="971"/>
    <lineage>
        <taxon>Bacteria</taxon>
        <taxon>Bacillati</taxon>
        <taxon>Bacillota</taxon>
        <taxon>Negativicutes</taxon>
        <taxon>Selenomonadales</taxon>
        <taxon>Selenomonadaceae</taxon>
        <taxon>Selenomonas</taxon>
    </lineage>
</organism>
<dbReference type="PANTHER" id="PTHR41248">
    <property type="entry name" value="NORD PROTEIN"/>
    <property type="match status" value="1"/>
</dbReference>
<name>A0A927ZUM8_SELRU</name>
<comment type="caution">
    <text evidence="1">The sequence shown here is derived from an EMBL/GenBank/DDBJ whole genome shotgun (WGS) entry which is preliminary data.</text>
</comment>
<dbReference type="SUPFAM" id="SSF53300">
    <property type="entry name" value="vWA-like"/>
    <property type="match status" value="1"/>
</dbReference>
<accession>A0A927ZUM8</accession>